<feature type="transmembrane region" description="Helical" evidence="7">
    <location>
        <begin position="86"/>
        <end position="106"/>
    </location>
</feature>
<dbReference type="InterPro" id="IPR045035">
    <property type="entry name" value="YSL-like"/>
</dbReference>
<accession>A0A7J6W573</accession>
<sequence>MQVPYPIYARLVILPQHPEKWQRHPFRADREDCGFIQFPTFGLKAYENRSNLAACGVMMNIVSTASDLMQDFKTGYMTLVSPKSMFVSQAIGTAMGCVISPSVFYIFLKAFKNFEQPGSEYPAPYALVYCNMAILGVEGVIACSLILFVWQKLERIKADAFGAGLICGDGICTKFLSRN</sequence>
<evidence type="ECO:0000313" key="9">
    <source>
        <dbReference type="Proteomes" id="UP000554482"/>
    </source>
</evidence>
<reference evidence="8 9" key="1">
    <citation type="submission" date="2020-06" db="EMBL/GenBank/DDBJ databases">
        <title>Transcriptomic and genomic resources for Thalictrum thalictroides and T. hernandezii: Facilitating candidate gene discovery in an emerging model plant lineage.</title>
        <authorList>
            <person name="Arias T."/>
            <person name="Riano-Pachon D.M."/>
            <person name="Di Stilio V.S."/>
        </authorList>
    </citation>
    <scope>NUCLEOTIDE SEQUENCE [LARGE SCALE GENOMIC DNA]</scope>
    <source>
        <strain evidence="9">cv. WT478/WT964</strain>
        <tissue evidence="8">Leaves</tissue>
    </source>
</reference>
<keyword evidence="4 7" id="KW-0812">Transmembrane</keyword>
<keyword evidence="3" id="KW-0813">Transport</keyword>
<keyword evidence="6 7" id="KW-0472">Membrane</keyword>
<dbReference type="InterPro" id="IPR004813">
    <property type="entry name" value="OPT"/>
</dbReference>
<evidence type="ECO:0000256" key="7">
    <source>
        <dbReference type="SAM" id="Phobius"/>
    </source>
</evidence>
<evidence type="ECO:0000256" key="1">
    <source>
        <dbReference type="ARBA" id="ARBA00004141"/>
    </source>
</evidence>
<comment type="similarity">
    <text evidence="2">Belongs to the YSL (TC 2.A.67.2) family.</text>
</comment>
<keyword evidence="5 7" id="KW-1133">Transmembrane helix</keyword>
<comment type="caution">
    <text evidence="8">The sequence shown here is derived from an EMBL/GenBank/DDBJ whole genome shotgun (WGS) entry which is preliminary data.</text>
</comment>
<dbReference type="PANTHER" id="PTHR31645:SF76">
    <property type="entry name" value="METAL-NICOTIANAMINE TRANSPORTER YSL8-RELATED"/>
    <property type="match status" value="1"/>
</dbReference>
<evidence type="ECO:0000256" key="4">
    <source>
        <dbReference type="ARBA" id="ARBA00022692"/>
    </source>
</evidence>
<evidence type="ECO:0000256" key="5">
    <source>
        <dbReference type="ARBA" id="ARBA00022989"/>
    </source>
</evidence>
<dbReference type="GO" id="GO:0035673">
    <property type="term" value="F:oligopeptide transmembrane transporter activity"/>
    <property type="evidence" value="ECO:0007669"/>
    <property type="project" value="InterPro"/>
</dbReference>
<name>A0A7J6W573_THATH</name>
<evidence type="ECO:0000313" key="8">
    <source>
        <dbReference type="EMBL" id="KAF5192524.1"/>
    </source>
</evidence>
<proteinExistence type="inferred from homology"/>
<evidence type="ECO:0000256" key="3">
    <source>
        <dbReference type="ARBA" id="ARBA00022448"/>
    </source>
</evidence>
<feature type="transmembrane region" description="Helical" evidence="7">
    <location>
        <begin position="126"/>
        <end position="150"/>
    </location>
</feature>
<dbReference type="Proteomes" id="UP000554482">
    <property type="component" value="Unassembled WGS sequence"/>
</dbReference>
<organism evidence="8 9">
    <name type="scientific">Thalictrum thalictroides</name>
    <name type="common">Rue-anemone</name>
    <name type="synonym">Anemone thalictroides</name>
    <dbReference type="NCBI Taxonomy" id="46969"/>
    <lineage>
        <taxon>Eukaryota</taxon>
        <taxon>Viridiplantae</taxon>
        <taxon>Streptophyta</taxon>
        <taxon>Embryophyta</taxon>
        <taxon>Tracheophyta</taxon>
        <taxon>Spermatophyta</taxon>
        <taxon>Magnoliopsida</taxon>
        <taxon>Ranunculales</taxon>
        <taxon>Ranunculaceae</taxon>
        <taxon>Thalictroideae</taxon>
        <taxon>Thalictrum</taxon>
    </lineage>
</organism>
<gene>
    <name evidence="8" type="ORF">FRX31_017885</name>
</gene>
<dbReference type="OrthoDB" id="1929674at2759"/>
<protein>
    <submittedName>
        <fullName evidence="8">Metal-nicotianamine transporter ysl3</fullName>
    </submittedName>
</protein>
<dbReference type="AlphaFoldDB" id="A0A7J6W573"/>
<dbReference type="Pfam" id="PF03169">
    <property type="entry name" value="OPT"/>
    <property type="match status" value="1"/>
</dbReference>
<comment type="subcellular location">
    <subcellularLocation>
        <location evidence="1">Membrane</location>
        <topology evidence="1">Multi-pass membrane protein</topology>
    </subcellularLocation>
</comment>
<evidence type="ECO:0000256" key="6">
    <source>
        <dbReference type="ARBA" id="ARBA00023136"/>
    </source>
</evidence>
<dbReference type="GO" id="GO:0016020">
    <property type="term" value="C:membrane"/>
    <property type="evidence" value="ECO:0007669"/>
    <property type="project" value="UniProtKB-SubCell"/>
</dbReference>
<evidence type="ECO:0000256" key="2">
    <source>
        <dbReference type="ARBA" id="ARBA00010276"/>
    </source>
</evidence>
<keyword evidence="9" id="KW-1185">Reference proteome</keyword>
<dbReference type="EMBL" id="JABWDY010021216">
    <property type="protein sequence ID" value="KAF5192524.1"/>
    <property type="molecule type" value="Genomic_DNA"/>
</dbReference>
<dbReference type="PANTHER" id="PTHR31645">
    <property type="entry name" value="OLIGOPEPTIDE TRANSPORTER YGL114W-RELATED"/>
    <property type="match status" value="1"/>
</dbReference>